<dbReference type="Proteomes" id="UP000220106">
    <property type="component" value="Unassembled WGS sequence"/>
</dbReference>
<reference evidence="2 3" key="1">
    <citation type="submission" date="2017-09" db="EMBL/GenBank/DDBJ databases">
        <title>Large-scale bioinformatics analysis of Bacillus genomes uncovers conserved roles of natural products in bacterial physiology.</title>
        <authorList>
            <consortium name="Agbiome Team Llc"/>
            <person name="Bleich R.M."/>
            <person name="Kirk G.J."/>
            <person name="Santa Maria K.C."/>
            <person name="Allen S.E."/>
            <person name="Farag S."/>
            <person name="Shank E.A."/>
            <person name="Bowers A."/>
        </authorList>
    </citation>
    <scope>NUCLEOTIDE SEQUENCE [LARGE SCALE GENOMIC DNA]</scope>
    <source>
        <strain evidence="2 3">AFS003229</strain>
    </source>
</reference>
<feature type="transmembrane region" description="Helical" evidence="1">
    <location>
        <begin position="20"/>
        <end position="43"/>
    </location>
</feature>
<keyword evidence="1" id="KW-0812">Transmembrane</keyword>
<sequence length="96" mass="11203">MVDNSYEKQQLKKLRTYINITIALLFSMIFIFVSILFLYFPMIGILDVVYFPPKLAIFSFLISIVFSVLAIKNLFGKILLVLNIFLMLFMIIFYGS</sequence>
<gene>
    <name evidence="2" type="ORF">CN689_24915</name>
</gene>
<feature type="transmembrane region" description="Helical" evidence="1">
    <location>
        <begin position="78"/>
        <end position="95"/>
    </location>
</feature>
<protein>
    <submittedName>
        <fullName evidence="2">Uncharacterized protein</fullName>
    </submittedName>
</protein>
<dbReference type="AlphaFoldDB" id="A0AAX0RXZ6"/>
<organism evidence="2 3">
    <name type="scientific">Peribacillus butanolivorans</name>
    <dbReference type="NCBI Taxonomy" id="421767"/>
    <lineage>
        <taxon>Bacteria</taxon>
        <taxon>Bacillati</taxon>
        <taxon>Bacillota</taxon>
        <taxon>Bacilli</taxon>
        <taxon>Bacillales</taxon>
        <taxon>Bacillaceae</taxon>
        <taxon>Peribacillus</taxon>
    </lineage>
</organism>
<accession>A0AAX0RXZ6</accession>
<evidence type="ECO:0000313" key="3">
    <source>
        <dbReference type="Proteomes" id="UP000220106"/>
    </source>
</evidence>
<feature type="transmembrane region" description="Helical" evidence="1">
    <location>
        <begin position="55"/>
        <end position="71"/>
    </location>
</feature>
<name>A0AAX0RXZ6_9BACI</name>
<comment type="caution">
    <text evidence="2">The sequence shown here is derived from an EMBL/GenBank/DDBJ whole genome shotgun (WGS) entry which is preliminary data.</text>
</comment>
<evidence type="ECO:0000313" key="2">
    <source>
        <dbReference type="EMBL" id="PEJ26694.1"/>
    </source>
</evidence>
<evidence type="ECO:0000256" key="1">
    <source>
        <dbReference type="SAM" id="Phobius"/>
    </source>
</evidence>
<proteinExistence type="predicted"/>
<keyword evidence="1" id="KW-1133">Transmembrane helix</keyword>
<keyword evidence="1" id="KW-0472">Membrane</keyword>
<dbReference type="EMBL" id="NUEQ01000106">
    <property type="protein sequence ID" value="PEJ26694.1"/>
    <property type="molecule type" value="Genomic_DNA"/>
</dbReference>